<sequence>GTTVKNLFHPFDEYTLVKSPQKRGFEGSIEYNGCLPAMNMTKYGFKAFVPVSKWHAPSPLITKFLPGHDQRILSTVSRTEQESVDIEFRFSDLMDCDSVTSSLSINSTTADGSTARLDLKS</sequence>
<dbReference type="PANTHER" id="PTHR47182">
    <property type="entry name" value="CELL WALL ALPHA-1,3-GLUCAN SYNTHASE AGS1-RELATED"/>
    <property type="match status" value="1"/>
</dbReference>
<organism evidence="3 4">
    <name type="scientific">Cryomyces antarcticus</name>
    <dbReference type="NCBI Taxonomy" id="329879"/>
    <lineage>
        <taxon>Eukaryota</taxon>
        <taxon>Fungi</taxon>
        <taxon>Dikarya</taxon>
        <taxon>Ascomycota</taxon>
        <taxon>Pezizomycotina</taxon>
        <taxon>Dothideomycetes</taxon>
        <taxon>Dothideomycetes incertae sedis</taxon>
        <taxon>Cryomyces</taxon>
    </lineage>
</organism>
<gene>
    <name evidence="3" type="ORF">LTR16_010040</name>
</gene>
<proteinExistence type="predicted"/>
<dbReference type="InterPro" id="IPR058655">
    <property type="entry name" value="Mok11-14/Ags1-like"/>
</dbReference>
<dbReference type="Pfam" id="PF26108">
    <property type="entry name" value="GH_Mok13"/>
    <property type="match status" value="1"/>
</dbReference>
<reference evidence="3 4" key="1">
    <citation type="submission" date="2023-08" db="EMBL/GenBank/DDBJ databases">
        <title>Black Yeasts Isolated from many extreme environments.</title>
        <authorList>
            <person name="Coleine C."/>
            <person name="Stajich J.E."/>
            <person name="Selbmann L."/>
        </authorList>
    </citation>
    <scope>NUCLEOTIDE SEQUENCE [LARGE SCALE GENOMIC DNA]</scope>
    <source>
        <strain evidence="3 4">CCFEE 536</strain>
    </source>
</reference>
<dbReference type="Proteomes" id="UP001357485">
    <property type="component" value="Unassembled WGS sequence"/>
</dbReference>
<feature type="non-terminal residue" evidence="3">
    <location>
        <position position="121"/>
    </location>
</feature>
<feature type="domain" description="Mok11-13/Ags1-like Ig-like beta-sandwich" evidence="2">
    <location>
        <begin position="56"/>
        <end position="120"/>
    </location>
</feature>
<dbReference type="PANTHER" id="PTHR47182:SF2">
    <property type="entry name" value="CELL WALL ALPHA-1,3-GLUCAN SYNTHASE AGS1"/>
    <property type="match status" value="1"/>
</dbReference>
<keyword evidence="4" id="KW-1185">Reference proteome</keyword>
<dbReference type="InterPro" id="IPR058656">
    <property type="entry name" value="Mok11-13/Ags1-like_GH"/>
</dbReference>
<feature type="domain" description="Mok11-13/Ags1-like GH beta-sandwich" evidence="1">
    <location>
        <begin position="1"/>
        <end position="54"/>
    </location>
</feature>
<comment type="caution">
    <text evidence="3">The sequence shown here is derived from an EMBL/GenBank/DDBJ whole genome shotgun (WGS) entry which is preliminary data.</text>
</comment>
<accession>A0ABR0LJ94</accession>
<feature type="non-terminal residue" evidence="3">
    <location>
        <position position="1"/>
    </location>
</feature>
<dbReference type="EMBL" id="JAVRRA010019169">
    <property type="protein sequence ID" value="KAK5183890.1"/>
    <property type="molecule type" value="Genomic_DNA"/>
</dbReference>
<name>A0ABR0LJ94_9PEZI</name>
<evidence type="ECO:0000259" key="2">
    <source>
        <dbReference type="Pfam" id="PF26111"/>
    </source>
</evidence>
<evidence type="ECO:0000313" key="3">
    <source>
        <dbReference type="EMBL" id="KAK5183890.1"/>
    </source>
</evidence>
<dbReference type="Pfam" id="PF26111">
    <property type="entry name" value="Ig_Mok13"/>
    <property type="match status" value="1"/>
</dbReference>
<dbReference type="InterPro" id="IPR058657">
    <property type="entry name" value="Mok11-13/Ags1-like_Ig"/>
</dbReference>
<protein>
    <submittedName>
        <fullName evidence="3">Uncharacterized protein</fullName>
    </submittedName>
</protein>
<evidence type="ECO:0000313" key="4">
    <source>
        <dbReference type="Proteomes" id="UP001357485"/>
    </source>
</evidence>
<evidence type="ECO:0000259" key="1">
    <source>
        <dbReference type="Pfam" id="PF26108"/>
    </source>
</evidence>